<accession>A0A2K9ESV8</accession>
<dbReference type="PRINTS" id="PR00080">
    <property type="entry name" value="SDRFAMILY"/>
</dbReference>
<dbReference type="PANTHER" id="PTHR43975:SF2">
    <property type="entry name" value="EG:BACR7A4.14 PROTEIN-RELATED"/>
    <property type="match status" value="1"/>
</dbReference>
<dbReference type="OrthoDB" id="9797020at2"/>
<keyword evidence="4" id="KW-1185">Reference proteome</keyword>
<dbReference type="AlphaFoldDB" id="A0A2K9ESV8"/>
<proteinExistence type="inferred from homology"/>
<dbReference type="PANTHER" id="PTHR43975">
    <property type="entry name" value="ZGC:101858"/>
    <property type="match status" value="1"/>
</dbReference>
<dbReference type="EMBL" id="CP025408">
    <property type="protein sequence ID" value="AUH33926.1"/>
    <property type="molecule type" value="Genomic_DNA"/>
</dbReference>
<dbReference type="InterPro" id="IPR036291">
    <property type="entry name" value="NAD(P)-bd_dom_sf"/>
</dbReference>
<dbReference type="Pfam" id="PF13561">
    <property type="entry name" value="adh_short_C2"/>
    <property type="match status" value="1"/>
</dbReference>
<dbReference type="PROSITE" id="PS00061">
    <property type="entry name" value="ADH_SHORT"/>
    <property type="match status" value="1"/>
</dbReference>
<dbReference type="Gene3D" id="3.40.50.720">
    <property type="entry name" value="NAD(P)-binding Rossmann-like Domain"/>
    <property type="match status" value="1"/>
</dbReference>
<sequence>MTDKKTAIVTGAATGIGRATALRFAKDGYNVVLNGRSKDGLTELAGEIGEDITAVAQGDVSSTEDAANIVKIAVETFGRIDVVVNNAGVVKPGTAETLSDEDFQAMLAINVGGVRNVTLAALPELRKTKGNVVNVSSVSGMGGDWGMYGYNTSKGAVSLMTMGLALELGTAGVRVNAVAPATTNTRLASGLQENPAAMQALASRIPMGRLVEPEEVANVVAFLAGPDASFVSGVVLPVDGGLSASNGQPNFLALT</sequence>
<dbReference type="RefSeq" id="WP_101460591.1">
    <property type="nucleotide sequence ID" value="NZ_CP025408.1"/>
</dbReference>
<evidence type="ECO:0000313" key="4">
    <source>
        <dbReference type="Proteomes" id="UP000233742"/>
    </source>
</evidence>
<comment type="similarity">
    <text evidence="1">Belongs to the short-chain dehydrogenases/reductases (SDR) family.</text>
</comment>
<dbReference type="SUPFAM" id="SSF51735">
    <property type="entry name" value="NAD(P)-binding Rossmann-fold domains"/>
    <property type="match status" value="1"/>
</dbReference>
<reference evidence="3 4" key="1">
    <citation type="submission" date="2017-12" db="EMBL/GenBank/DDBJ databases">
        <authorList>
            <person name="Hurst M.R.H."/>
        </authorList>
    </citation>
    <scope>NUCLEOTIDE SEQUENCE [LARGE SCALE GENOMIC DNA]</scope>
    <source>
        <strain evidence="3 4">BM15</strain>
    </source>
</reference>
<evidence type="ECO:0000259" key="2">
    <source>
        <dbReference type="SMART" id="SM00822"/>
    </source>
</evidence>
<dbReference type="CDD" id="cd05233">
    <property type="entry name" value="SDR_c"/>
    <property type="match status" value="1"/>
</dbReference>
<evidence type="ECO:0000313" key="3">
    <source>
        <dbReference type="EMBL" id="AUH33926.1"/>
    </source>
</evidence>
<dbReference type="SMART" id="SM00822">
    <property type="entry name" value="PKS_KR"/>
    <property type="match status" value="1"/>
</dbReference>
<dbReference type="NCBIfam" id="NF005559">
    <property type="entry name" value="PRK07231.1"/>
    <property type="match status" value="1"/>
</dbReference>
<organism evidence="3 4">
    <name type="scientific">Paracoccus tegillarcae</name>
    <dbReference type="NCBI Taxonomy" id="1529068"/>
    <lineage>
        <taxon>Bacteria</taxon>
        <taxon>Pseudomonadati</taxon>
        <taxon>Pseudomonadota</taxon>
        <taxon>Alphaproteobacteria</taxon>
        <taxon>Rhodobacterales</taxon>
        <taxon>Paracoccaceae</taxon>
        <taxon>Paracoccus</taxon>
    </lineage>
</organism>
<dbReference type="InterPro" id="IPR002347">
    <property type="entry name" value="SDR_fam"/>
</dbReference>
<dbReference type="FunFam" id="3.40.50.720:FF:000084">
    <property type="entry name" value="Short-chain dehydrogenase reductase"/>
    <property type="match status" value="1"/>
</dbReference>
<evidence type="ECO:0000256" key="1">
    <source>
        <dbReference type="ARBA" id="ARBA00006484"/>
    </source>
</evidence>
<dbReference type="Proteomes" id="UP000233742">
    <property type="component" value="Chromosome"/>
</dbReference>
<dbReference type="KEGG" id="paro:CUV01_11480"/>
<dbReference type="PRINTS" id="PR00081">
    <property type="entry name" value="GDHRDH"/>
</dbReference>
<gene>
    <name evidence="3" type="ORF">CUV01_11480</name>
</gene>
<name>A0A2K9ESV8_9RHOB</name>
<dbReference type="InterPro" id="IPR057326">
    <property type="entry name" value="KR_dom"/>
</dbReference>
<protein>
    <submittedName>
        <fullName evidence="3">3-oxoacyl-ACP reductase</fullName>
    </submittedName>
</protein>
<dbReference type="InterPro" id="IPR020904">
    <property type="entry name" value="Sc_DH/Rdtase_CS"/>
</dbReference>
<feature type="domain" description="Ketoreductase" evidence="2">
    <location>
        <begin position="5"/>
        <end position="194"/>
    </location>
</feature>